<comment type="caution">
    <text evidence="1">The sequence shown here is derived from an EMBL/GenBank/DDBJ whole genome shotgun (WGS) entry which is preliminary data.</text>
</comment>
<sequence>MKLLRKFLFLPFFLIIFLIPVNTLVITDENHSYTDILGEKEIEITYIHSVQRSKIVEILKANKTGLYVAEMWWKDFGAGLPEDIQYSENGYYVKKVNIPLGKSLSFWFISSNQAKIAVNEEIILSPTEDILVNFKVKRCPIILTLIGRC</sequence>
<evidence type="ECO:0000313" key="1">
    <source>
        <dbReference type="EMBL" id="KUK18360.1"/>
    </source>
</evidence>
<dbReference type="PATRIC" id="fig|172049.5.peg.834"/>
<proteinExistence type="predicted"/>
<dbReference type="Proteomes" id="UP000053911">
    <property type="component" value="Unassembled WGS sequence"/>
</dbReference>
<dbReference type="OMA" id="FWFIPLN"/>
<dbReference type="RefSeq" id="WP_015848661.1">
    <property type="nucleotide sequence ID" value="NZ_LGFD01000004.1"/>
</dbReference>
<name>A0A101ENT7_9EURY</name>
<accession>A0A101ENT7</accession>
<gene>
    <name evidence="1" type="ORF">XD54_0274</name>
</gene>
<organism evidence="1 2">
    <name type="scientific">Thermococcus sibiricus</name>
    <dbReference type="NCBI Taxonomy" id="172049"/>
    <lineage>
        <taxon>Archaea</taxon>
        <taxon>Methanobacteriati</taxon>
        <taxon>Methanobacteriota</taxon>
        <taxon>Thermococci</taxon>
        <taxon>Thermococcales</taxon>
        <taxon>Thermococcaceae</taxon>
        <taxon>Thermococcus</taxon>
    </lineage>
</organism>
<dbReference type="Pfam" id="PF08905">
    <property type="entry name" value="DUF1850"/>
    <property type="match status" value="1"/>
</dbReference>
<evidence type="ECO:0008006" key="3">
    <source>
        <dbReference type="Google" id="ProtNLM"/>
    </source>
</evidence>
<dbReference type="InterPro" id="IPR015001">
    <property type="entry name" value="DUF1850"/>
</dbReference>
<dbReference type="AlphaFoldDB" id="A0A101ENT7"/>
<dbReference type="EMBL" id="LGFD01000004">
    <property type="protein sequence ID" value="KUK18360.1"/>
    <property type="molecule type" value="Genomic_DNA"/>
</dbReference>
<evidence type="ECO:0000313" key="2">
    <source>
        <dbReference type="Proteomes" id="UP000053911"/>
    </source>
</evidence>
<protein>
    <recommendedName>
        <fullName evidence="3">DUF1850 domain-containing protein</fullName>
    </recommendedName>
</protein>
<reference evidence="2" key="1">
    <citation type="journal article" date="2015" name="MBio">
        <title>Genome-Resolved Metagenomic Analysis Reveals Roles for Candidate Phyla and Other Microbial Community Members in Biogeochemical Transformations in Oil Reservoirs.</title>
        <authorList>
            <person name="Hu P."/>
            <person name="Tom L."/>
            <person name="Singh A."/>
            <person name="Thomas B.C."/>
            <person name="Baker B.J."/>
            <person name="Piceno Y.M."/>
            <person name="Andersen G.L."/>
            <person name="Banfield J.F."/>
        </authorList>
    </citation>
    <scope>NUCLEOTIDE SEQUENCE [LARGE SCALE GENOMIC DNA]</scope>
</reference>
<dbReference type="GeneID" id="8095352"/>